<dbReference type="Gene3D" id="3.40.640.10">
    <property type="entry name" value="Type I PLP-dependent aspartate aminotransferase-like (Major domain)"/>
    <property type="match status" value="1"/>
</dbReference>
<keyword evidence="4 7" id="KW-0808">Transferase</keyword>
<evidence type="ECO:0000256" key="4">
    <source>
        <dbReference type="ARBA" id="ARBA00022679"/>
    </source>
</evidence>
<organism evidence="7 8">
    <name type="scientific">Corynebacterium renale</name>
    <dbReference type="NCBI Taxonomy" id="1724"/>
    <lineage>
        <taxon>Bacteria</taxon>
        <taxon>Bacillati</taxon>
        <taxon>Actinomycetota</taxon>
        <taxon>Actinomycetes</taxon>
        <taxon>Mycobacteriales</taxon>
        <taxon>Corynebacteriaceae</taxon>
        <taxon>Corynebacterium</taxon>
    </lineage>
</organism>
<dbReference type="InterPro" id="IPR051326">
    <property type="entry name" value="Kynurenine-oxoglutarate_AT"/>
</dbReference>
<dbReference type="STRING" id="1724.GCA_001044175_01811"/>
<accession>A0A2A9DM75</accession>
<keyword evidence="5" id="KW-0663">Pyridoxal phosphate</keyword>
<dbReference type="RefSeq" id="WP_249026783.1">
    <property type="nucleotide sequence ID" value="NZ_PDJF01000001.1"/>
</dbReference>
<dbReference type="FunFam" id="3.40.640.10:FF:000033">
    <property type="entry name" value="Aspartate aminotransferase"/>
    <property type="match status" value="1"/>
</dbReference>
<dbReference type="InterPro" id="IPR004839">
    <property type="entry name" value="Aminotransferase_I/II_large"/>
</dbReference>
<gene>
    <name evidence="7" type="ORF">ATK06_0072</name>
</gene>
<dbReference type="PANTHER" id="PTHR43807">
    <property type="entry name" value="FI04487P"/>
    <property type="match status" value="1"/>
</dbReference>
<protein>
    <submittedName>
        <fullName evidence="7">Succinyldiaminopimelate aminotransferase</fullName>
    </submittedName>
</protein>
<sequence>MFIQPAARARGVRESIFSTITAEASRHDAINLGQGFPDSDGPQAMLEKACEALTSGRNQYPPAGGISELKSAVAAFRESSYGLRIPPSNVYATVGATEAIAASVLAFVNPGDEVIVLEPFYDSYGAAISLAGGSRVSVPLKQVARSWDIDIIAVEAALSPETAMVIVNNPHNPTGSVFSSSALQSLGELLDGTRTVVLADEVYETLTHGVEFTPAASISSLAERTITVSSAAKMLNVTGWKVGWVIAPEELLAPIAGVSQYLTFASGAPLQPAVAYALNNERGWIEQNQLTLQQRRDELTWTLSQAGWEVFDSPGTFFVCARLPESVATRDAAQWCMSAPEEIGVAGIPVSAFCDNPEPWSDMVRFAYCKSEDVIAEACRRLSA</sequence>
<evidence type="ECO:0000256" key="5">
    <source>
        <dbReference type="ARBA" id="ARBA00022898"/>
    </source>
</evidence>
<dbReference type="PANTHER" id="PTHR43807:SF20">
    <property type="entry name" value="FI04487P"/>
    <property type="match status" value="1"/>
</dbReference>
<evidence type="ECO:0000313" key="7">
    <source>
        <dbReference type="EMBL" id="PFG27030.1"/>
    </source>
</evidence>
<dbReference type="Pfam" id="PF00155">
    <property type="entry name" value="Aminotran_1_2"/>
    <property type="match status" value="1"/>
</dbReference>
<dbReference type="GO" id="GO:0030170">
    <property type="term" value="F:pyridoxal phosphate binding"/>
    <property type="evidence" value="ECO:0007669"/>
    <property type="project" value="InterPro"/>
</dbReference>
<dbReference type="SUPFAM" id="SSF53383">
    <property type="entry name" value="PLP-dependent transferases"/>
    <property type="match status" value="1"/>
</dbReference>
<dbReference type="AlphaFoldDB" id="A0A2A9DM75"/>
<name>A0A2A9DM75_9CORY</name>
<dbReference type="Proteomes" id="UP000221653">
    <property type="component" value="Unassembled WGS sequence"/>
</dbReference>
<dbReference type="GO" id="GO:0016212">
    <property type="term" value="F:kynurenine-oxoglutarate transaminase activity"/>
    <property type="evidence" value="ECO:0007669"/>
    <property type="project" value="TreeGrafter"/>
</dbReference>
<keyword evidence="8" id="KW-1185">Reference proteome</keyword>
<dbReference type="EMBL" id="PDJF01000001">
    <property type="protein sequence ID" value="PFG27030.1"/>
    <property type="molecule type" value="Genomic_DNA"/>
</dbReference>
<proteinExistence type="inferred from homology"/>
<reference evidence="7 8" key="1">
    <citation type="submission" date="2017-10" db="EMBL/GenBank/DDBJ databases">
        <title>Sequencing the genomes of 1000 actinobacteria strains.</title>
        <authorList>
            <person name="Klenk H.-P."/>
        </authorList>
    </citation>
    <scope>NUCLEOTIDE SEQUENCE [LARGE SCALE GENOMIC DNA]</scope>
    <source>
        <strain evidence="7 8">DSM 20688</strain>
    </source>
</reference>
<feature type="domain" description="Aminotransferase class I/classII large" evidence="6">
    <location>
        <begin position="28"/>
        <end position="382"/>
    </location>
</feature>
<comment type="similarity">
    <text evidence="2">Belongs to the class-I pyridoxal-phosphate-dependent aminotransferase family.</text>
</comment>
<evidence type="ECO:0000313" key="8">
    <source>
        <dbReference type="Proteomes" id="UP000221653"/>
    </source>
</evidence>
<evidence type="ECO:0000259" key="6">
    <source>
        <dbReference type="Pfam" id="PF00155"/>
    </source>
</evidence>
<dbReference type="Gene3D" id="3.90.1150.10">
    <property type="entry name" value="Aspartate Aminotransferase, domain 1"/>
    <property type="match status" value="1"/>
</dbReference>
<dbReference type="InterPro" id="IPR015424">
    <property type="entry name" value="PyrdxlP-dep_Trfase"/>
</dbReference>
<evidence type="ECO:0000256" key="2">
    <source>
        <dbReference type="ARBA" id="ARBA00007441"/>
    </source>
</evidence>
<dbReference type="InterPro" id="IPR015422">
    <property type="entry name" value="PyrdxlP-dep_Trfase_small"/>
</dbReference>
<dbReference type="CDD" id="cd00609">
    <property type="entry name" value="AAT_like"/>
    <property type="match status" value="1"/>
</dbReference>
<dbReference type="GO" id="GO:0005737">
    <property type="term" value="C:cytoplasm"/>
    <property type="evidence" value="ECO:0007669"/>
    <property type="project" value="TreeGrafter"/>
</dbReference>
<comment type="caution">
    <text evidence="7">The sequence shown here is derived from an EMBL/GenBank/DDBJ whole genome shotgun (WGS) entry which is preliminary data.</text>
</comment>
<evidence type="ECO:0000256" key="1">
    <source>
        <dbReference type="ARBA" id="ARBA00001933"/>
    </source>
</evidence>
<comment type="cofactor">
    <cofactor evidence="1">
        <name>pyridoxal 5'-phosphate</name>
        <dbReference type="ChEBI" id="CHEBI:597326"/>
    </cofactor>
</comment>
<keyword evidence="3 7" id="KW-0032">Aminotransferase</keyword>
<dbReference type="InterPro" id="IPR015421">
    <property type="entry name" value="PyrdxlP-dep_Trfase_major"/>
</dbReference>
<evidence type="ECO:0000256" key="3">
    <source>
        <dbReference type="ARBA" id="ARBA00022576"/>
    </source>
</evidence>